<evidence type="ECO:0000313" key="8">
    <source>
        <dbReference type="EMBL" id="GAK53702.1"/>
    </source>
</evidence>
<dbReference type="Gene3D" id="3.20.20.140">
    <property type="entry name" value="Metal-dependent hydrolases"/>
    <property type="match status" value="1"/>
</dbReference>
<evidence type="ECO:0000256" key="5">
    <source>
        <dbReference type="ARBA" id="ARBA00020555"/>
    </source>
</evidence>
<keyword evidence="9" id="KW-1185">Reference proteome</keyword>
<name>A0A081BQM1_9BACT</name>
<dbReference type="PANTHER" id="PTHR30068:SF4">
    <property type="entry name" value="URONATE ISOMERASE"/>
    <property type="match status" value="1"/>
</dbReference>
<reference evidence="8" key="1">
    <citation type="journal article" date="2015" name="PeerJ">
        <title>First genomic representation of candidate bacterial phylum KSB3 points to enhanced environmental sensing as a trigger of wastewater bulking.</title>
        <authorList>
            <person name="Sekiguchi Y."/>
            <person name="Ohashi A."/>
            <person name="Parks D.H."/>
            <person name="Yamauchi T."/>
            <person name="Tyson G.W."/>
            <person name="Hugenholtz P."/>
        </authorList>
    </citation>
    <scope>NUCLEOTIDE SEQUENCE [LARGE SCALE GENOMIC DNA]</scope>
</reference>
<dbReference type="NCBIfam" id="NF002794">
    <property type="entry name" value="PRK02925.1"/>
    <property type="match status" value="1"/>
</dbReference>
<comment type="similarity">
    <text evidence="3 7">Belongs to the metallo-dependent hydrolases superfamily. Uronate isomerase family.</text>
</comment>
<evidence type="ECO:0000256" key="2">
    <source>
        <dbReference type="ARBA" id="ARBA00004892"/>
    </source>
</evidence>
<comment type="pathway">
    <text evidence="2 7">Carbohydrate metabolism; pentose and glucuronate interconversion.</text>
</comment>
<dbReference type="SUPFAM" id="SSF51556">
    <property type="entry name" value="Metallo-dependent hydrolases"/>
    <property type="match status" value="1"/>
</dbReference>
<evidence type="ECO:0000256" key="6">
    <source>
        <dbReference type="ARBA" id="ARBA00023235"/>
    </source>
</evidence>
<dbReference type="HAMAP" id="MF_00675">
    <property type="entry name" value="UxaC"/>
    <property type="match status" value="1"/>
</dbReference>
<dbReference type="UniPathway" id="UPA00246"/>
<comment type="catalytic activity">
    <reaction evidence="1 7">
        <text>D-glucuronate = D-fructuronate</text>
        <dbReference type="Rhea" id="RHEA:13049"/>
        <dbReference type="ChEBI" id="CHEBI:58720"/>
        <dbReference type="ChEBI" id="CHEBI:59863"/>
        <dbReference type="EC" id="5.3.1.12"/>
    </reaction>
</comment>
<dbReference type="GO" id="GO:0042840">
    <property type="term" value="P:D-glucuronate catabolic process"/>
    <property type="evidence" value="ECO:0007669"/>
    <property type="project" value="TreeGrafter"/>
</dbReference>
<protein>
    <recommendedName>
        <fullName evidence="5 7">Uronate isomerase</fullName>
        <ecNumber evidence="4 7">5.3.1.12</ecNumber>
    </recommendedName>
    <alternativeName>
        <fullName evidence="7">Glucuronate isomerase</fullName>
    </alternativeName>
    <alternativeName>
        <fullName evidence="7">Uronic isomerase</fullName>
    </alternativeName>
</protein>
<dbReference type="EMBL" id="DF820460">
    <property type="protein sequence ID" value="GAK53702.1"/>
    <property type="molecule type" value="Genomic_DNA"/>
</dbReference>
<comment type="catalytic activity">
    <reaction evidence="7">
        <text>aldehydo-D-galacturonate = keto-D-tagaturonate</text>
        <dbReference type="Rhea" id="RHEA:27702"/>
        <dbReference type="ChEBI" id="CHEBI:12952"/>
        <dbReference type="ChEBI" id="CHEBI:17886"/>
    </reaction>
</comment>
<proteinExistence type="inferred from homology"/>
<evidence type="ECO:0000313" key="9">
    <source>
        <dbReference type="Proteomes" id="UP000030700"/>
    </source>
</evidence>
<dbReference type="PANTHER" id="PTHR30068">
    <property type="entry name" value="URONATE ISOMERASE"/>
    <property type="match status" value="1"/>
</dbReference>
<dbReference type="Gene3D" id="1.10.2020.10">
    <property type="entry name" value="uronate isomerase, domain 2, chain A"/>
    <property type="match status" value="1"/>
</dbReference>
<accession>A0A081BQM1</accession>
<dbReference type="InterPro" id="IPR003766">
    <property type="entry name" value="Uronate_isomerase"/>
</dbReference>
<organism evidence="8">
    <name type="scientific">Candidatus Moduliflexus flocculans</name>
    <dbReference type="NCBI Taxonomy" id="1499966"/>
    <lineage>
        <taxon>Bacteria</taxon>
        <taxon>Candidatus Moduliflexota</taxon>
        <taxon>Candidatus Moduliflexia</taxon>
        <taxon>Candidatus Moduliflexales</taxon>
        <taxon>Candidatus Moduliflexaceae</taxon>
    </lineage>
</organism>
<dbReference type="GO" id="GO:0019698">
    <property type="term" value="P:D-galacturonate catabolic process"/>
    <property type="evidence" value="ECO:0007669"/>
    <property type="project" value="TreeGrafter"/>
</dbReference>
<dbReference type="Proteomes" id="UP000030700">
    <property type="component" value="Unassembled WGS sequence"/>
</dbReference>
<dbReference type="HOGENOM" id="CLU_044465_1_0_0"/>
<dbReference type="GO" id="GO:0008880">
    <property type="term" value="F:glucuronate isomerase activity"/>
    <property type="evidence" value="ECO:0007669"/>
    <property type="project" value="UniProtKB-UniRule"/>
</dbReference>
<gene>
    <name evidence="7" type="primary">uxaC</name>
    <name evidence="8" type="ORF">U14_04973</name>
</gene>
<dbReference type="InterPro" id="IPR032466">
    <property type="entry name" value="Metal_Hydrolase"/>
</dbReference>
<sequence>MRFLTKNFLLHNKTARILYHEYAKDMPIFDYHCHISPADIANNTRFRNLTHIWLAGDHYKWRAMRTCGVDERLITGDATDWEKFEAWAATVPSTIRNPLYHWTHLELKRPFGLKDVLLSPSTAQMIYEFCNELLVEEDFRARGIMKQMNVKVVCTTDDPVDTLEYHQQIRNDKSFKIKVLPAFRPDKAMAVESPESFNAYLGKLEAAAGMEITNYVSLLEAIQKRHDFFHQMGCRLSDHGLETAYAEDYTEQAINKIFDKIRGGADLTPLEIQKFKSAMMVEFGRMDHAKGWTQQLHLGALRNNNSRMFKQLGPDTGFDSILDVEVARPLAKLLNRLDETEQLPKTILYNLNPAHNEVLATMIGNFQDGRTPGKMQFGSGWWFLDQKDGMEKQMNALSNMGLLSQFIGMLTDSRSFLSYPRHEYFRRILCNLIGADVENGEIPADIDYLGEMVQDICYNNAVKYFGIDIPK</sequence>
<evidence type="ECO:0000256" key="3">
    <source>
        <dbReference type="ARBA" id="ARBA00008397"/>
    </source>
</evidence>
<dbReference type="EC" id="5.3.1.12" evidence="4 7"/>
<evidence type="ECO:0000256" key="1">
    <source>
        <dbReference type="ARBA" id="ARBA00001165"/>
    </source>
</evidence>
<dbReference type="AlphaFoldDB" id="A0A081BQM1"/>
<evidence type="ECO:0000256" key="4">
    <source>
        <dbReference type="ARBA" id="ARBA00012546"/>
    </source>
</evidence>
<dbReference type="STRING" id="1499966.U14_04973"/>
<evidence type="ECO:0000256" key="7">
    <source>
        <dbReference type="HAMAP-Rule" id="MF_00675"/>
    </source>
</evidence>
<keyword evidence="6 7" id="KW-0413">Isomerase</keyword>
<dbReference type="Pfam" id="PF02614">
    <property type="entry name" value="UxaC"/>
    <property type="match status" value="1"/>
</dbReference>